<name>A0A9Q0JWP4_9MAGN</name>
<feature type="compositionally biased region" description="Pro residues" evidence="1">
    <location>
        <begin position="1"/>
        <end position="11"/>
    </location>
</feature>
<proteinExistence type="predicted"/>
<feature type="region of interest" description="Disordered" evidence="1">
    <location>
        <begin position="187"/>
        <end position="208"/>
    </location>
</feature>
<feature type="region of interest" description="Disordered" evidence="1">
    <location>
        <begin position="143"/>
        <end position="171"/>
    </location>
</feature>
<feature type="compositionally biased region" description="Basic and acidic residues" evidence="1">
    <location>
        <begin position="59"/>
        <end position="113"/>
    </location>
</feature>
<feature type="compositionally biased region" description="Basic and acidic residues" evidence="1">
    <location>
        <begin position="162"/>
        <end position="171"/>
    </location>
</feature>
<feature type="compositionally biased region" description="Basic and acidic residues" evidence="1">
    <location>
        <begin position="251"/>
        <end position="278"/>
    </location>
</feature>
<accession>A0A9Q0JWP4</accession>
<dbReference type="EMBL" id="JAMYWD010000011">
    <property type="protein sequence ID" value="KAJ4954302.1"/>
    <property type="molecule type" value="Genomic_DNA"/>
</dbReference>
<feature type="compositionally biased region" description="Polar residues" evidence="1">
    <location>
        <begin position="373"/>
        <end position="388"/>
    </location>
</feature>
<feature type="compositionally biased region" description="Basic and acidic residues" evidence="1">
    <location>
        <begin position="39"/>
        <end position="53"/>
    </location>
</feature>
<organism evidence="3 4">
    <name type="scientific">Protea cynaroides</name>
    <dbReference type="NCBI Taxonomy" id="273540"/>
    <lineage>
        <taxon>Eukaryota</taxon>
        <taxon>Viridiplantae</taxon>
        <taxon>Streptophyta</taxon>
        <taxon>Embryophyta</taxon>
        <taxon>Tracheophyta</taxon>
        <taxon>Spermatophyta</taxon>
        <taxon>Magnoliopsida</taxon>
        <taxon>Proteales</taxon>
        <taxon>Proteaceae</taxon>
        <taxon>Protea</taxon>
    </lineage>
</organism>
<evidence type="ECO:0000256" key="1">
    <source>
        <dbReference type="SAM" id="MobiDB-lite"/>
    </source>
</evidence>
<evidence type="ECO:0000313" key="3">
    <source>
        <dbReference type="EMBL" id="KAJ4954302.1"/>
    </source>
</evidence>
<feature type="compositionally biased region" description="Basic and acidic residues" evidence="1">
    <location>
        <begin position="389"/>
        <end position="407"/>
    </location>
</feature>
<feature type="compositionally biased region" description="Polar residues" evidence="1">
    <location>
        <begin position="422"/>
        <end position="432"/>
    </location>
</feature>
<dbReference type="AlphaFoldDB" id="A0A9Q0JWP4"/>
<keyword evidence="2" id="KW-0472">Membrane</keyword>
<feature type="compositionally biased region" description="Basic residues" evidence="1">
    <location>
        <begin position="29"/>
        <end position="38"/>
    </location>
</feature>
<dbReference type="PANTHER" id="PTHR34660">
    <property type="entry name" value="MYB-LIKE PROTEIN X"/>
    <property type="match status" value="1"/>
</dbReference>
<feature type="compositionally biased region" description="Basic and acidic residues" evidence="1">
    <location>
        <begin position="12"/>
        <end position="28"/>
    </location>
</feature>
<evidence type="ECO:0000256" key="2">
    <source>
        <dbReference type="SAM" id="Phobius"/>
    </source>
</evidence>
<comment type="caution">
    <text evidence="3">The sequence shown here is derived from an EMBL/GenBank/DDBJ whole genome shotgun (WGS) entry which is preliminary data.</text>
</comment>
<dbReference type="OrthoDB" id="1913135at2759"/>
<feature type="region of interest" description="Disordered" evidence="1">
    <location>
        <begin position="1"/>
        <end position="113"/>
    </location>
</feature>
<sequence length="654" mass="74949">MSRCFPFPPPGYEKKARSDEADILAKEKHKEKKHKKEKKDKEKKEKKDKEKKEKKDKKDRKEKQKDKKNDKDRDKDKDKTSDEKRIEGRPEGYKGEKIDQNSKGAEEIKDSKFVQDLGRKRVRDAAKGTGVQMLENFAGTKQRKAEGMARVVENDVDNNTPEGKEKYKVGADQRRAEVGMVRVVEKDVSNRVEGKEKNKDGMGRQRAENMARVVGNVVNLVGGKGKNKDGMDQQRADGMARVVENAVNWAEGKEKNEEKKNDDRKADVQRNRDEESVGHAKVRNFIRVDQQRVEGMVRPMEKDAEKRLERKEKKKNKEGSDKKRDKHKEKDREKKSKGKDEDKSKEKYKEKEEEKIYYKNKEQDKLKERSKDPINTLNTKTSTLNFSRESSKSSDTDGNLRKRKDIEMNGFLHGSDIRPNKLSRSASSSPLLTENGKKVEPCQPAIQFTSEKQGQPNNLKAEYEEHKVNGIIEAQRGSVRSTKTLPTAQAIENGETSTKRPHPDLKYLSEILSVPKMEEWSDFDDQEWLFSSDSLQLKKPNVGSSVVEEIPQVWAEALRIESADEGKAASESQSWVVGFLGCFLLLLYFLFFRLVRLCKLGMGMGFYSPHLGYVYKRDVEMQGAVMAAVQEIEERIMGCSCGEEWVAVENGLNV</sequence>
<feature type="compositionally biased region" description="Basic and acidic residues" evidence="1">
    <location>
        <begin position="299"/>
        <end position="372"/>
    </location>
</feature>
<protein>
    <submittedName>
        <fullName evidence="3">Uncharacterized protein</fullName>
    </submittedName>
</protein>
<feature type="transmembrane region" description="Helical" evidence="2">
    <location>
        <begin position="575"/>
        <end position="595"/>
    </location>
</feature>
<keyword evidence="2" id="KW-1133">Transmembrane helix</keyword>
<reference evidence="3" key="1">
    <citation type="journal article" date="2023" name="Plant J.">
        <title>The genome of the king protea, Protea cynaroides.</title>
        <authorList>
            <person name="Chang J."/>
            <person name="Duong T.A."/>
            <person name="Schoeman C."/>
            <person name="Ma X."/>
            <person name="Roodt D."/>
            <person name="Barker N."/>
            <person name="Li Z."/>
            <person name="Van de Peer Y."/>
            <person name="Mizrachi E."/>
        </authorList>
    </citation>
    <scope>NUCLEOTIDE SEQUENCE</scope>
    <source>
        <tissue evidence="3">Young leaves</tissue>
    </source>
</reference>
<gene>
    <name evidence="3" type="ORF">NE237_011085</name>
</gene>
<feature type="compositionally biased region" description="Basic and acidic residues" evidence="1">
    <location>
        <begin position="226"/>
        <end position="235"/>
    </location>
</feature>
<dbReference type="PANTHER" id="PTHR34660:SF3">
    <property type="entry name" value="RRM DOMAIN-CONTAINING PROTEIN"/>
    <property type="match status" value="1"/>
</dbReference>
<feature type="region of interest" description="Disordered" evidence="1">
    <location>
        <begin position="220"/>
        <end position="439"/>
    </location>
</feature>
<evidence type="ECO:0000313" key="4">
    <source>
        <dbReference type="Proteomes" id="UP001141806"/>
    </source>
</evidence>
<dbReference type="Proteomes" id="UP001141806">
    <property type="component" value="Unassembled WGS sequence"/>
</dbReference>
<keyword evidence="2" id="KW-0812">Transmembrane</keyword>
<keyword evidence="4" id="KW-1185">Reference proteome</keyword>